<feature type="domain" description="SAM-dependent MTase RsmB/NOP-type" evidence="7">
    <location>
        <begin position="22"/>
        <end position="331"/>
    </location>
</feature>
<dbReference type="InterPro" id="IPR023267">
    <property type="entry name" value="RCMT"/>
</dbReference>
<evidence type="ECO:0000256" key="6">
    <source>
        <dbReference type="SAM" id="MobiDB-lite"/>
    </source>
</evidence>
<keyword evidence="2 5" id="KW-0808">Transferase</keyword>
<comment type="caution">
    <text evidence="5">Lacks conserved residue(s) required for the propagation of feature annotation.</text>
</comment>
<keyword evidence="1 5" id="KW-0489">Methyltransferase</keyword>
<dbReference type="GO" id="GO:0001510">
    <property type="term" value="P:RNA methylation"/>
    <property type="evidence" value="ECO:0007669"/>
    <property type="project" value="InterPro"/>
</dbReference>
<gene>
    <name evidence="8" type="ORF">F1654_08895</name>
</gene>
<sequence>MARNAKRKGAGRSKPSRSGRGAASRRQQFLTRTARVFDLSETAAEQLMSQGRRQSLRFNPLAGAPRASFEAALAPWADGLTPIEWCDGAWHMDLPPGGVLPEDMFVSGQAFIQNASSFIPVLALDPQPGERILDLCAAPGGKTSHIAALTGNSAEIWANDALPARLPKLHEVLDLLHVQTVEITGHPGQFIDRFLEGPFDRILIDAQCTGEGMIDLRRPASLRYWSMERIAEYGRLQRKMLSAAAKLLKPGGVMVYSTCTIAPEENEAPVHTLLSRNADMTLEPVDIAAPGLIPARTRWEGEAFDPRLSHARRVLPSAFLEAFFVARFRKAG</sequence>
<evidence type="ECO:0000256" key="4">
    <source>
        <dbReference type="ARBA" id="ARBA00022884"/>
    </source>
</evidence>
<dbReference type="Gene3D" id="3.40.50.150">
    <property type="entry name" value="Vaccinia Virus protein VP39"/>
    <property type="match status" value="1"/>
</dbReference>
<feature type="binding site" evidence="5">
    <location>
        <position position="205"/>
    </location>
    <ligand>
        <name>S-adenosyl-L-methionine</name>
        <dbReference type="ChEBI" id="CHEBI:59789"/>
    </ligand>
</feature>
<name>A0A5M6ZGL3_9PROT</name>
<dbReference type="RefSeq" id="WP_150023169.1">
    <property type="nucleotide sequence ID" value="NZ_VWOJ01000002.1"/>
</dbReference>
<evidence type="ECO:0000259" key="7">
    <source>
        <dbReference type="PROSITE" id="PS51686"/>
    </source>
</evidence>
<feature type="region of interest" description="Disordered" evidence="6">
    <location>
        <begin position="1"/>
        <end position="26"/>
    </location>
</feature>
<dbReference type="PROSITE" id="PS51686">
    <property type="entry name" value="SAM_MT_RSMB_NOP"/>
    <property type="match status" value="1"/>
</dbReference>
<evidence type="ECO:0000256" key="1">
    <source>
        <dbReference type="ARBA" id="ARBA00022603"/>
    </source>
</evidence>
<evidence type="ECO:0000313" key="8">
    <source>
        <dbReference type="EMBL" id="KAA5803902.1"/>
    </source>
</evidence>
<dbReference type="GO" id="GO:0003723">
    <property type="term" value="F:RNA binding"/>
    <property type="evidence" value="ECO:0007669"/>
    <property type="project" value="UniProtKB-UniRule"/>
</dbReference>
<dbReference type="PANTHER" id="PTHR22807">
    <property type="entry name" value="NOP2 YEAST -RELATED NOL1/NOP2/FMU SUN DOMAIN-CONTAINING"/>
    <property type="match status" value="1"/>
</dbReference>
<comment type="caution">
    <text evidence="8">The sequence shown here is derived from an EMBL/GenBank/DDBJ whole genome shotgun (WGS) entry which is preliminary data.</text>
</comment>
<dbReference type="AlphaFoldDB" id="A0A5M6ZGL3"/>
<comment type="similarity">
    <text evidence="5">Belongs to the class I-like SAM-binding methyltransferase superfamily. RsmB/NOP family.</text>
</comment>
<dbReference type="Pfam" id="PF01189">
    <property type="entry name" value="Methyltr_RsmB-F"/>
    <property type="match status" value="1"/>
</dbReference>
<dbReference type="Proteomes" id="UP000325122">
    <property type="component" value="Unassembled WGS sequence"/>
</dbReference>
<dbReference type="PANTHER" id="PTHR22807:SF30">
    <property type="entry name" value="28S RRNA (CYTOSINE(4447)-C(5))-METHYLTRANSFERASE-RELATED"/>
    <property type="match status" value="1"/>
</dbReference>
<evidence type="ECO:0000313" key="9">
    <source>
        <dbReference type="Proteomes" id="UP000325122"/>
    </source>
</evidence>
<protein>
    <submittedName>
        <fullName evidence="8">RsmB/NOP family class I SAM-dependent RNA methyltransferase</fullName>
    </submittedName>
</protein>
<evidence type="ECO:0000256" key="3">
    <source>
        <dbReference type="ARBA" id="ARBA00022691"/>
    </source>
</evidence>
<evidence type="ECO:0000256" key="2">
    <source>
        <dbReference type="ARBA" id="ARBA00022679"/>
    </source>
</evidence>
<reference evidence="8 9" key="1">
    <citation type="submission" date="2019-09" db="EMBL/GenBank/DDBJ databases">
        <authorList>
            <person name="Kevbrin V."/>
            <person name="Grouzdev D.S."/>
        </authorList>
    </citation>
    <scope>NUCLEOTIDE SEQUENCE [LARGE SCALE GENOMIC DNA]</scope>
    <source>
        <strain evidence="8 9">G-192</strain>
    </source>
</reference>
<dbReference type="PRINTS" id="PR02008">
    <property type="entry name" value="RCMTFAMILY"/>
</dbReference>
<dbReference type="InterPro" id="IPR001678">
    <property type="entry name" value="MeTrfase_RsmB-F_NOP2_dom"/>
</dbReference>
<dbReference type="InterPro" id="IPR029063">
    <property type="entry name" value="SAM-dependent_MTases_sf"/>
</dbReference>
<evidence type="ECO:0000256" key="5">
    <source>
        <dbReference type="PROSITE-ProRule" id="PRU01023"/>
    </source>
</evidence>
<dbReference type="CDD" id="cd02440">
    <property type="entry name" value="AdoMet_MTases"/>
    <property type="match status" value="1"/>
</dbReference>
<keyword evidence="3 5" id="KW-0949">S-adenosyl-L-methionine</keyword>
<accession>A0A5M6ZGL3</accession>
<dbReference type="GO" id="GO:0008173">
    <property type="term" value="F:RNA methyltransferase activity"/>
    <property type="evidence" value="ECO:0007669"/>
    <property type="project" value="InterPro"/>
</dbReference>
<feature type="binding site" evidence="5">
    <location>
        <begin position="136"/>
        <end position="142"/>
    </location>
    <ligand>
        <name>S-adenosyl-L-methionine</name>
        <dbReference type="ChEBI" id="CHEBI:59789"/>
    </ligand>
</feature>
<feature type="binding site" evidence="5">
    <location>
        <position position="160"/>
    </location>
    <ligand>
        <name>S-adenosyl-L-methionine</name>
        <dbReference type="ChEBI" id="CHEBI:59789"/>
    </ligand>
</feature>
<keyword evidence="4 5" id="KW-0694">RNA-binding</keyword>
<dbReference type="SUPFAM" id="SSF53335">
    <property type="entry name" value="S-adenosyl-L-methionine-dependent methyltransferases"/>
    <property type="match status" value="1"/>
</dbReference>
<feature type="compositionally biased region" description="Basic residues" evidence="6">
    <location>
        <begin position="1"/>
        <end position="17"/>
    </location>
</feature>
<dbReference type="InterPro" id="IPR049560">
    <property type="entry name" value="MeTrfase_RsmB-F_NOP2_cat"/>
</dbReference>
<keyword evidence="9" id="KW-1185">Reference proteome</keyword>
<organism evidence="8 9">
    <name type="scientific">Alkalicaulis satelles</name>
    <dbReference type="NCBI Taxonomy" id="2609175"/>
    <lineage>
        <taxon>Bacteria</taxon>
        <taxon>Pseudomonadati</taxon>
        <taxon>Pseudomonadota</taxon>
        <taxon>Alphaproteobacteria</taxon>
        <taxon>Maricaulales</taxon>
        <taxon>Maricaulaceae</taxon>
        <taxon>Alkalicaulis</taxon>
    </lineage>
</organism>
<proteinExistence type="inferred from homology"/>
<dbReference type="EMBL" id="VWOJ01000002">
    <property type="protein sequence ID" value="KAA5803902.1"/>
    <property type="molecule type" value="Genomic_DNA"/>
</dbReference>
<feature type="active site" description="Nucleophile" evidence="5">
    <location>
        <position position="259"/>
    </location>
</feature>